<reference evidence="1 2" key="2">
    <citation type="journal article" date="2019" name="G3 (Bethesda)">
        <title>Hybrid Assembly of the Genome of the Entomopathogenic Nematode Steinernema carpocapsae Identifies the X-Chromosome.</title>
        <authorList>
            <person name="Serra L."/>
            <person name="Macchietto M."/>
            <person name="Macias-Munoz A."/>
            <person name="McGill C.J."/>
            <person name="Rodriguez I.M."/>
            <person name="Rodriguez B."/>
            <person name="Murad R."/>
            <person name="Mortazavi A."/>
        </authorList>
    </citation>
    <scope>NUCLEOTIDE SEQUENCE [LARGE SCALE GENOMIC DNA]</scope>
    <source>
        <strain evidence="1 2">ALL</strain>
    </source>
</reference>
<keyword evidence="2" id="KW-1185">Reference proteome</keyword>
<organism evidence="1 2">
    <name type="scientific">Steinernema carpocapsae</name>
    <name type="common">Entomopathogenic nematode</name>
    <dbReference type="NCBI Taxonomy" id="34508"/>
    <lineage>
        <taxon>Eukaryota</taxon>
        <taxon>Metazoa</taxon>
        <taxon>Ecdysozoa</taxon>
        <taxon>Nematoda</taxon>
        <taxon>Chromadorea</taxon>
        <taxon>Rhabditida</taxon>
        <taxon>Tylenchina</taxon>
        <taxon>Panagrolaimomorpha</taxon>
        <taxon>Strongyloidoidea</taxon>
        <taxon>Steinernematidae</taxon>
        <taxon>Steinernema</taxon>
    </lineage>
</organism>
<name>A0A4U5LYE9_STECR</name>
<dbReference type="EMBL" id="AZBU02000011">
    <property type="protein sequence ID" value="TKR61277.1"/>
    <property type="molecule type" value="Genomic_DNA"/>
</dbReference>
<reference evidence="1 2" key="1">
    <citation type="journal article" date="2015" name="Genome Biol.">
        <title>Comparative genomics of Steinernema reveals deeply conserved gene regulatory networks.</title>
        <authorList>
            <person name="Dillman A.R."/>
            <person name="Macchietto M."/>
            <person name="Porter C.F."/>
            <person name="Rogers A."/>
            <person name="Williams B."/>
            <person name="Antoshechkin I."/>
            <person name="Lee M.M."/>
            <person name="Goodwin Z."/>
            <person name="Lu X."/>
            <person name="Lewis E.E."/>
            <person name="Goodrich-Blair H."/>
            <person name="Stock S.P."/>
            <person name="Adams B.J."/>
            <person name="Sternberg P.W."/>
            <person name="Mortazavi A."/>
        </authorList>
    </citation>
    <scope>NUCLEOTIDE SEQUENCE [LARGE SCALE GENOMIC DNA]</scope>
    <source>
        <strain evidence="1 2">ALL</strain>
    </source>
</reference>
<evidence type="ECO:0000313" key="1">
    <source>
        <dbReference type="EMBL" id="TKR61277.1"/>
    </source>
</evidence>
<gene>
    <name evidence="1" type="ORF">L596_028405</name>
</gene>
<evidence type="ECO:0000313" key="2">
    <source>
        <dbReference type="Proteomes" id="UP000298663"/>
    </source>
</evidence>
<dbReference type="AlphaFoldDB" id="A0A4U5LYE9"/>
<comment type="caution">
    <text evidence="1">The sequence shown here is derived from an EMBL/GenBank/DDBJ whole genome shotgun (WGS) entry which is preliminary data.</text>
</comment>
<proteinExistence type="predicted"/>
<accession>A0A4U5LYE9</accession>
<protein>
    <submittedName>
        <fullName evidence="1">Uncharacterized protein</fullName>
    </submittedName>
</protein>
<dbReference type="Proteomes" id="UP000298663">
    <property type="component" value="Unassembled WGS sequence"/>
</dbReference>
<sequence length="74" mass="8989">MLWLCCLRPQQKALHYLQQYVHLLFNTDSKVPAGLLIQRFFLFLVFQPFVSRIQEEEREYRHGDRHDTPEIQSN</sequence>